<proteinExistence type="predicted"/>
<dbReference type="EMBL" id="JACHCC010000003">
    <property type="protein sequence ID" value="MBB6499136.1"/>
    <property type="molecule type" value="Genomic_DNA"/>
</dbReference>
<gene>
    <name evidence="1" type="ORF">HDF25_001277</name>
</gene>
<reference evidence="1 2" key="1">
    <citation type="submission" date="2020-08" db="EMBL/GenBank/DDBJ databases">
        <title>Genomic Encyclopedia of Type Strains, Phase IV (KMG-V): Genome sequencing to study the core and pangenomes of soil and plant-associated prokaryotes.</title>
        <authorList>
            <person name="Whitman W."/>
        </authorList>
    </citation>
    <scope>NUCLEOTIDE SEQUENCE [LARGE SCALE GENOMIC DNA]</scope>
    <source>
        <strain evidence="1 2">M2T3</strain>
    </source>
</reference>
<organism evidence="1 2">
    <name type="scientific">Pedobacter cryoconitis</name>
    <dbReference type="NCBI Taxonomy" id="188932"/>
    <lineage>
        <taxon>Bacteria</taxon>
        <taxon>Pseudomonadati</taxon>
        <taxon>Bacteroidota</taxon>
        <taxon>Sphingobacteriia</taxon>
        <taxon>Sphingobacteriales</taxon>
        <taxon>Sphingobacteriaceae</taxon>
        <taxon>Pedobacter</taxon>
    </lineage>
</organism>
<protein>
    <submittedName>
        <fullName evidence="1">Uncharacterized protein</fullName>
    </submittedName>
</protein>
<dbReference type="Proteomes" id="UP000521017">
    <property type="component" value="Unassembled WGS sequence"/>
</dbReference>
<accession>A0A7X0J3S7</accession>
<dbReference type="AlphaFoldDB" id="A0A7X0J3S7"/>
<comment type="caution">
    <text evidence="1">The sequence shown here is derived from an EMBL/GenBank/DDBJ whole genome shotgun (WGS) entry which is preliminary data.</text>
</comment>
<evidence type="ECO:0000313" key="2">
    <source>
        <dbReference type="Proteomes" id="UP000521017"/>
    </source>
</evidence>
<evidence type="ECO:0000313" key="1">
    <source>
        <dbReference type="EMBL" id="MBB6499136.1"/>
    </source>
</evidence>
<name>A0A7X0J3S7_9SPHI</name>
<sequence length="31" mass="3673">MKVVQHLMNLTIWYGVDKTKEAKSEKNWTGH</sequence>